<accession>A0A9F2WLS2</accession>
<proteinExistence type="predicted"/>
<evidence type="ECO:0000256" key="4">
    <source>
        <dbReference type="SAM" id="SignalP"/>
    </source>
</evidence>
<evidence type="ECO:0000256" key="1">
    <source>
        <dbReference type="ARBA" id="ARBA00023157"/>
    </source>
</evidence>
<comment type="caution">
    <text evidence="3">Lacks conserved residue(s) required for the propagation of feature annotation.</text>
</comment>
<evidence type="ECO:0000313" key="6">
    <source>
        <dbReference type="Proteomes" id="UP000695026"/>
    </source>
</evidence>
<keyword evidence="6" id="KW-1185">Reference proteome</keyword>
<evidence type="ECO:0000313" key="7">
    <source>
        <dbReference type="RefSeq" id="XP_007444246.1"/>
    </source>
</evidence>
<dbReference type="OrthoDB" id="6020543at2759"/>
<dbReference type="SUPFAM" id="SSF57603">
    <property type="entry name" value="FnI-like domain"/>
    <property type="match status" value="1"/>
</dbReference>
<gene>
    <name evidence="7" type="primary">LOC103059394</name>
</gene>
<sequence>MSLRRTFLFLSLVGAIATLQCTELPVRVKRSGREGQLRIVKCRDPFTKQIYNQRESWLRRAKERIEYCRCEDNGISCHAVPIRGCIKPLCFNGGRCQQALYSPNFFICFCPPGFTGKYCEI</sequence>
<dbReference type="PROSITE" id="PS01186">
    <property type="entry name" value="EGF_2"/>
    <property type="match status" value="1"/>
</dbReference>
<dbReference type="InterPro" id="IPR000742">
    <property type="entry name" value="EGF"/>
</dbReference>
<feature type="signal peptide" evidence="4">
    <location>
        <begin position="1"/>
        <end position="21"/>
    </location>
</feature>
<dbReference type="GeneID" id="103059394"/>
<dbReference type="SMART" id="SM00181">
    <property type="entry name" value="EGF"/>
    <property type="match status" value="1"/>
</dbReference>
<dbReference type="SUPFAM" id="SSF57196">
    <property type="entry name" value="EGF/Laminin"/>
    <property type="match status" value="1"/>
</dbReference>
<dbReference type="KEGG" id="pbi:103059394"/>
<dbReference type="PROSITE" id="PS00022">
    <property type="entry name" value="EGF_1"/>
    <property type="match status" value="1"/>
</dbReference>
<evidence type="ECO:0000256" key="2">
    <source>
        <dbReference type="ARBA" id="ARBA00023180"/>
    </source>
</evidence>
<feature type="domain" description="EGF-like" evidence="5">
    <location>
        <begin position="81"/>
        <end position="120"/>
    </location>
</feature>
<dbReference type="Gene3D" id="2.10.70.10">
    <property type="entry name" value="Complement Module, domain 1"/>
    <property type="match status" value="1"/>
</dbReference>
<dbReference type="Proteomes" id="UP000695026">
    <property type="component" value="Unplaced"/>
</dbReference>
<evidence type="ECO:0000259" key="5">
    <source>
        <dbReference type="PROSITE" id="PS50026"/>
    </source>
</evidence>
<dbReference type="RefSeq" id="XP_007444246.1">
    <property type="nucleotide sequence ID" value="XM_007444184.2"/>
</dbReference>
<dbReference type="CDD" id="cd00054">
    <property type="entry name" value="EGF_CA"/>
    <property type="match status" value="1"/>
</dbReference>
<dbReference type="Pfam" id="PF00039">
    <property type="entry name" value="fn1"/>
    <property type="match status" value="1"/>
</dbReference>
<reference evidence="7" key="1">
    <citation type="submission" date="2025-08" db="UniProtKB">
        <authorList>
            <consortium name="RefSeq"/>
        </authorList>
    </citation>
    <scope>IDENTIFICATION</scope>
    <source>
        <tissue evidence="7">Liver</tissue>
    </source>
</reference>
<feature type="disulfide bond" evidence="3">
    <location>
        <begin position="110"/>
        <end position="119"/>
    </location>
</feature>
<dbReference type="PROSITE" id="PS50026">
    <property type="entry name" value="EGF_3"/>
    <property type="match status" value="1"/>
</dbReference>
<dbReference type="PROSITE" id="PS01253">
    <property type="entry name" value="FN1_1"/>
    <property type="match status" value="1"/>
</dbReference>
<dbReference type="Pfam" id="PF00008">
    <property type="entry name" value="EGF"/>
    <property type="match status" value="1"/>
</dbReference>
<dbReference type="Gene3D" id="2.10.25.10">
    <property type="entry name" value="Laminin"/>
    <property type="match status" value="1"/>
</dbReference>
<dbReference type="InterPro" id="IPR000083">
    <property type="entry name" value="Fibronectin_type1"/>
</dbReference>
<keyword evidence="2" id="KW-0325">Glycoprotein</keyword>
<feature type="chain" id="PRO_5039894097" evidence="4">
    <location>
        <begin position="22"/>
        <end position="121"/>
    </location>
</feature>
<dbReference type="AlphaFoldDB" id="A0A9F2WLS2"/>
<dbReference type="SMART" id="SM00058">
    <property type="entry name" value="FN1"/>
    <property type="match status" value="1"/>
</dbReference>
<feature type="non-terminal residue" evidence="7">
    <location>
        <position position="121"/>
    </location>
</feature>
<keyword evidence="4" id="KW-0732">Signal</keyword>
<protein>
    <submittedName>
        <fullName evidence="7">Tissue-type plasminogen activator-like</fullName>
    </submittedName>
</protein>
<keyword evidence="1 3" id="KW-1015">Disulfide bond</keyword>
<keyword evidence="3" id="KW-0245">EGF-like domain</keyword>
<organism evidence="6 7">
    <name type="scientific">Python bivittatus</name>
    <name type="common">Burmese python</name>
    <name type="synonym">Python molurus bivittatus</name>
    <dbReference type="NCBI Taxonomy" id="176946"/>
    <lineage>
        <taxon>Eukaryota</taxon>
        <taxon>Metazoa</taxon>
        <taxon>Chordata</taxon>
        <taxon>Craniata</taxon>
        <taxon>Vertebrata</taxon>
        <taxon>Euteleostomi</taxon>
        <taxon>Lepidosauria</taxon>
        <taxon>Squamata</taxon>
        <taxon>Bifurcata</taxon>
        <taxon>Unidentata</taxon>
        <taxon>Episquamata</taxon>
        <taxon>Toxicofera</taxon>
        <taxon>Serpentes</taxon>
        <taxon>Henophidia</taxon>
        <taxon>Pythonidae</taxon>
        <taxon>Python</taxon>
    </lineage>
</organism>
<dbReference type="GO" id="GO:0005576">
    <property type="term" value="C:extracellular region"/>
    <property type="evidence" value="ECO:0007669"/>
    <property type="project" value="InterPro"/>
</dbReference>
<evidence type="ECO:0000256" key="3">
    <source>
        <dbReference type="PROSITE-ProRule" id="PRU00076"/>
    </source>
</evidence>
<name>A0A9F2WLS2_PYTBI</name>